<dbReference type="OrthoDB" id="329835at2759"/>
<dbReference type="InterPro" id="IPR001227">
    <property type="entry name" value="Ac_transferase_dom_sf"/>
</dbReference>
<dbReference type="InterPro" id="IPR049551">
    <property type="entry name" value="PKS_DH_C"/>
</dbReference>
<dbReference type="InterPro" id="IPR036736">
    <property type="entry name" value="ACP-like_sf"/>
</dbReference>
<dbReference type="InterPro" id="IPR014043">
    <property type="entry name" value="Acyl_transferase_dom"/>
</dbReference>
<dbReference type="InterPro" id="IPR009081">
    <property type="entry name" value="PP-bd_ACP"/>
</dbReference>
<dbReference type="Gene3D" id="3.10.129.110">
    <property type="entry name" value="Polyketide synthase dehydratase"/>
    <property type="match status" value="1"/>
</dbReference>
<dbReference type="Pfam" id="PF00698">
    <property type="entry name" value="Acyl_transf_1"/>
    <property type="match status" value="1"/>
</dbReference>
<keyword evidence="6" id="KW-0521">NADP</keyword>
<dbReference type="SUPFAM" id="SSF53335">
    <property type="entry name" value="S-adenosyl-L-methionine-dependent methyltransferases"/>
    <property type="match status" value="1"/>
</dbReference>
<feature type="domain" description="Carrier" evidence="11">
    <location>
        <begin position="2395"/>
        <end position="2472"/>
    </location>
</feature>
<dbReference type="GO" id="GO:0032259">
    <property type="term" value="P:methylation"/>
    <property type="evidence" value="ECO:0007669"/>
    <property type="project" value="UniProtKB-KW"/>
</dbReference>
<dbReference type="InterPro" id="IPR016036">
    <property type="entry name" value="Malonyl_transacylase_ACP-bd"/>
</dbReference>
<sequence>MDDSSNGAAMNGHAHFEPDNNVLHEPIAILGMGLRLPGRVHSPESLWELLVNKKETSGPIPPSRYNTAGFYSASKRPGTIVVQRGHFLDDSDGLDRLDTSFFSMSKAEVEKMDPQQRMLLEVVWECMENSGQRDWRGSNTGVFVGTWGDDWLDLLAKDPQQTGGMLNVSGAGDFAISNRVSYEYNLHGPSMTIKTACASAMICLHEACQSLREGSCDAAIVAGTNLIITPTCTIAQTEAGVISPTGECRTFDASANGYARGEAINAILIKKLGDAIRDQDPIRAVIRGTAVNCDGRSAGISAPNPLAHERLIRRAYKVAGLTNNAADTPFVEVHGTGTPSGDPLELQAIAGIFGGDQETYIGSVKANVGHGEGASGITSVIKAVMILEQGIIPPQVNFFTPNPKIPFDEAHLVVPLEPTKWPAGRPERISVNSFGITGANAHVIIESAASHGIQARLNDSIEDSTVPTPPPPRLLLFSANTPESLQRRASELQDYAAAHPERNKNLSYTLGCRRTHLVSRAFCITGTKKIYSMSEKLKEVPKLNFVFTGQGAQWPTMGKDLVKNYPEFKDDLSHLGKVLARLPHPPSWDLITEMLKPENESRLNEAEFAQPLCTAIQVALVNFLAKIGILPAAVVGHSSGEIAAAYASGAITADEAVTIAYYRGRCALRSTRTGAMAAVGMGRAEATLYLEDGVSIACDNSPNSVTLSGDREALDTVIEQMKVDDQDVFVRLLKTDGMAYHSHHMLKLGSEYEQHLRPLLNTQTPAIPFFSSVTGVSTPATVFGAEYWRQNLESPVKFFPAVKALIRSQQATDHVFLEIGPHSALSGPLRQIFQNTASKGRLSYLPTLIRGKNSVESILETCGQLYLQTVDIDMKQLNPGAEVLTDLPVYPWQHDVSHWVENRALKEWRTRSFAPHELLGSRILEGNDFEPTWRNMLNLKNTLWLQDHKVFSDVVFPCAGYISMVGEAIRQLTMADDFSIRYLNIKTAMILNDDKTVEVITTFKKLKLSTASSSEWYEFSIYSHNGNTWTKHCDGQAKGGKNNEMAKPQVPENPAQLPREINFPYAIFTRIGLHYGPNFQALRSVSAMPGKKESVALLDPPPTTSSAYSLHPTTIDQCLQLLGLASVDGRPYLFQNALLPTAVEQLYIQPASKEHAPMQAMAKAVTLPRNTGNVQGNITISKNDEVLLSIQGCKLSIFEQQEQDQNSDARIAAARLNWRPDLDFIPIDSLMTARVKDTEKLRRIEIYSFLCMLEIQERIRSCPSNAVHFEKFRCWIDQIIEEGHLGNNGIVTNSNDLVKLSGNDRLAMISLIREQLKDTEFEPAAELVTRLLNNCVGVFNGETEILDVYLRDNGLTNLYDMNGDRIDSTEFFVTAGHTNPRMRVLEIGAGTGGTTLIALQALTSLNGEPMYANYTFTDISSGFFSAAKERFFDYPGLEFKTLDISKDPLEQGFELETYDLIIASNVIHATETLRTTLRNVRNLLNSRGRFFLQEHTPSVAKMVNFIMGPLPGWWLGEADQRPTEPIISPGRWDLELRSAGFSGIECLVHDDPDRIHHIGVNMIATPVRTTTNFRSATLLLRESQLDSESVKHVKESLSQKGYHIDTCFLGIQQPIVFQDIISLLEVDSPFISGFSSDEFESLRRLIGNLGSSRLLWVMGSAQIGVQNPDYGLTLGFMRSIRAELAPVMATLEVDHLEHGDAEIIVKVFEKFQDTASSVNPEQEYALKNGIVYVGRYHWTQVSKELAESDDKSQKPLRLDVRRVRGLKEIVWTPYSPRPLSEKDVLIIPACSGVSLEPGSGEGNSLLGLEGSGTVAAVGTQVRTLQVGDRVMGLGQSFLSSRVTVSAVQVTKIPDSLTFEDAATMPLSFCTAIYTIRKVANLQKGQSILIHSACGSIGLAAIQLSQIASAEIFCTVDNDESAEYLINSFDIPRHHILYSGNTSFLPELMSMTANLGVDVVLNSLSGDLLHASWKCVAPRGKMIELGKHNFVGRAQLDIDLFAGNRSFIGVDTMALQDLYEGLLSETIGLYADGHIQPIKPNSVFDSDEIEKISTVIHHGVTEEKLLVKILPTVEALSVFPMQPELMLREDRTYLLVGGLGGLGQSISTYLVEHGARHLLYLSRRAGESEKHQRFFRELEVQGCSVHVAKADVTNLEHVKAAVQEINLPIAGVFQMAMVLNDSPFMSMTHDEWSTAIKPKVNGTCNLHEALRHTKLDFFVILGSVSGTFGLAHQANYSAANTFQDAFVQYRHAQGLPASVLNIGAMADVGYVSENRGVEDYLRGAGMPFMSEADFFECLHLSICQQFPVEAGFEATRGGPGIYNRSQLTLGIRSTKPMDDPSNRVLWKHDRRADIYRNIEAARFEDGTDRGDGGNEDKIAAFIAQIQSNTSVLDQPEAVVFLTYEIGVNICNLMLQPLEELDVTKALVTLGVDSLVIVEIRNWLRQRLQVEASTLEILNGGTIETLGRLAVERLKEKYQGNPKTE</sequence>
<dbReference type="InterPro" id="IPR042104">
    <property type="entry name" value="PKS_dehydratase_sf"/>
</dbReference>
<dbReference type="InterPro" id="IPR006162">
    <property type="entry name" value="Ppantetheine_attach_site"/>
</dbReference>
<keyword evidence="2" id="KW-0596">Phosphopantetheine</keyword>
<dbReference type="Pfam" id="PF21089">
    <property type="entry name" value="PKS_DH_N"/>
    <property type="match status" value="1"/>
</dbReference>
<dbReference type="InterPro" id="IPR036291">
    <property type="entry name" value="NAD(P)-bd_dom_sf"/>
</dbReference>
<dbReference type="Pfam" id="PF23297">
    <property type="entry name" value="ACP_SdgA_C"/>
    <property type="match status" value="1"/>
</dbReference>
<evidence type="ECO:0000256" key="2">
    <source>
        <dbReference type="ARBA" id="ARBA00022450"/>
    </source>
</evidence>
<dbReference type="Gene3D" id="3.40.50.720">
    <property type="entry name" value="NAD(P)-binding Rossmann-like Domain"/>
    <property type="match status" value="2"/>
</dbReference>
<name>A0A364KR72_TALAM</name>
<dbReference type="Gene3D" id="3.40.47.10">
    <property type="match status" value="1"/>
</dbReference>
<dbReference type="GO" id="GO:0031177">
    <property type="term" value="F:phosphopantetheine binding"/>
    <property type="evidence" value="ECO:0007669"/>
    <property type="project" value="InterPro"/>
</dbReference>
<dbReference type="SMART" id="SM00827">
    <property type="entry name" value="PKS_AT"/>
    <property type="match status" value="1"/>
</dbReference>
<dbReference type="InterPro" id="IPR020843">
    <property type="entry name" value="ER"/>
</dbReference>
<evidence type="ECO:0000256" key="1">
    <source>
        <dbReference type="ARBA" id="ARBA00005179"/>
    </source>
</evidence>
<keyword evidence="5" id="KW-0808">Transferase</keyword>
<dbReference type="CDD" id="cd00833">
    <property type="entry name" value="PKS"/>
    <property type="match status" value="1"/>
</dbReference>
<dbReference type="Pfam" id="PF00109">
    <property type="entry name" value="ketoacyl-synt"/>
    <property type="match status" value="1"/>
</dbReference>
<evidence type="ECO:0000256" key="4">
    <source>
        <dbReference type="ARBA" id="ARBA00022603"/>
    </source>
</evidence>
<keyword evidence="3" id="KW-0597">Phosphoprotein</keyword>
<dbReference type="InterPro" id="IPR049552">
    <property type="entry name" value="PKS_DH_N"/>
</dbReference>
<dbReference type="GO" id="GO:0016491">
    <property type="term" value="F:oxidoreductase activity"/>
    <property type="evidence" value="ECO:0007669"/>
    <property type="project" value="InterPro"/>
</dbReference>
<keyword evidence="4" id="KW-0489">Methyltransferase</keyword>
<dbReference type="SMART" id="SM00826">
    <property type="entry name" value="PKS_DH"/>
    <property type="match status" value="1"/>
</dbReference>
<dbReference type="GO" id="GO:0044550">
    <property type="term" value="P:secondary metabolite biosynthetic process"/>
    <property type="evidence" value="ECO:0007669"/>
    <property type="project" value="TreeGrafter"/>
</dbReference>
<evidence type="ECO:0000256" key="6">
    <source>
        <dbReference type="ARBA" id="ARBA00022857"/>
    </source>
</evidence>
<dbReference type="PANTHER" id="PTHR43775:SF49">
    <property type="entry name" value="SYNTHASE, PUTATIVE (JCVI)-RELATED"/>
    <property type="match status" value="1"/>
</dbReference>
<dbReference type="EMBL" id="MIKG01000002">
    <property type="protein sequence ID" value="RAO66011.1"/>
    <property type="molecule type" value="Genomic_DNA"/>
</dbReference>
<dbReference type="SUPFAM" id="SSF53901">
    <property type="entry name" value="Thiolase-like"/>
    <property type="match status" value="1"/>
</dbReference>
<keyword evidence="15" id="KW-1185">Reference proteome</keyword>
<dbReference type="InterPro" id="IPR032821">
    <property type="entry name" value="PKS_assoc"/>
</dbReference>
<dbReference type="CDD" id="cd05274">
    <property type="entry name" value="KR_FAS_SDR_x"/>
    <property type="match status" value="1"/>
</dbReference>
<dbReference type="InterPro" id="IPR013217">
    <property type="entry name" value="Methyltransf_12"/>
</dbReference>
<dbReference type="Gene3D" id="3.40.50.150">
    <property type="entry name" value="Vaccinia Virus protein VP39"/>
    <property type="match status" value="1"/>
</dbReference>
<evidence type="ECO:0000259" key="11">
    <source>
        <dbReference type="PROSITE" id="PS50075"/>
    </source>
</evidence>
<dbReference type="InterPro" id="IPR014031">
    <property type="entry name" value="Ketoacyl_synth_C"/>
</dbReference>
<feature type="active site" description="Proton donor; for dehydratase activity" evidence="9">
    <location>
        <position position="1116"/>
    </location>
</feature>
<evidence type="ECO:0000256" key="5">
    <source>
        <dbReference type="ARBA" id="ARBA00022679"/>
    </source>
</evidence>
<dbReference type="InterPro" id="IPR013149">
    <property type="entry name" value="ADH-like_C"/>
</dbReference>
<evidence type="ECO:0000256" key="10">
    <source>
        <dbReference type="SAM" id="MobiDB-lite"/>
    </source>
</evidence>
<comment type="caution">
    <text evidence="14">The sequence shown here is derived from an EMBL/GenBank/DDBJ whole genome shotgun (WGS) entry which is preliminary data.</text>
</comment>
<keyword evidence="8" id="KW-0012">Acyltransferase</keyword>
<feature type="domain" description="Ketosynthase family 3 (KS3)" evidence="12">
    <location>
        <begin position="24"/>
        <end position="447"/>
    </location>
</feature>
<evidence type="ECO:0000313" key="15">
    <source>
        <dbReference type="Proteomes" id="UP000249363"/>
    </source>
</evidence>
<dbReference type="Pfam" id="PF08242">
    <property type="entry name" value="Methyltransf_12"/>
    <property type="match status" value="1"/>
</dbReference>
<dbReference type="GO" id="GO:0004315">
    <property type="term" value="F:3-oxoacyl-[acyl-carrier-protein] synthase activity"/>
    <property type="evidence" value="ECO:0007669"/>
    <property type="project" value="InterPro"/>
</dbReference>
<feature type="active site" description="Proton acceptor; for dehydratase activity" evidence="9">
    <location>
        <position position="948"/>
    </location>
</feature>
<dbReference type="GO" id="GO:0004312">
    <property type="term" value="F:fatty acid synthase activity"/>
    <property type="evidence" value="ECO:0007669"/>
    <property type="project" value="TreeGrafter"/>
</dbReference>
<feature type="region of interest" description="Disordered" evidence="10">
    <location>
        <begin position="1035"/>
        <end position="1054"/>
    </location>
</feature>
<dbReference type="CDD" id="cd05195">
    <property type="entry name" value="enoyl_red"/>
    <property type="match status" value="1"/>
</dbReference>
<comment type="pathway">
    <text evidence="1">Secondary metabolite biosynthesis.</text>
</comment>
<dbReference type="SUPFAM" id="SSF55048">
    <property type="entry name" value="Probable ACP-binding domain of malonyl-CoA ACP transacylase"/>
    <property type="match status" value="1"/>
</dbReference>
<dbReference type="InterPro" id="IPR016039">
    <property type="entry name" value="Thiolase-like"/>
</dbReference>
<reference evidence="14 15" key="1">
    <citation type="journal article" date="2017" name="Biotechnol. Biofuels">
        <title>Differential beta-glucosidase expression as a function of carbon source availability in Talaromyces amestolkiae: a genomic and proteomic approach.</title>
        <authorList>
            <person name="de Eugenio L.I."/>
            <person name="Mendez-Liter J.A."/>
            <person name="Nieto-Dominguez M."/>
            <person name="Alonso L."/>
            <person name="Gil-Munoz J."/>
            <person name="Barriuso J."/>
            <person name="Prieto A."/>
            <person name="Martinez M.J."/>
        </authorList>
    </citation>
    <scope>NUCLEOTIDE SEQUENCE [LARGE SCALE GENOMIC DNA]</scope>
    <source>
        <strain evidence="14 15">CIB</strain>
    </source>
</reference>
<feature type="region of interest" description="N-terminal hotdog fold" evidence="9">
    <location>
        <begin position="916"/>
        <end position="1044"/>
    </location>
</feature>
<organism evidence="14 15">
    <name type="scientific">Talaromyces amestolkiae</name>
    <dbReference type="NCBI Taxonomy" id="1196081"/>
    <lineage>
        <taxon>Eukaryota</taxon>
        <taxon>Fungi</taxon>
        <taxon>Dikarya</taxon>
        <taxon>Ascomycota</taxon>
        <taxon>Pezizomycotina</taxon>
        <taxon>Eurotiomycetes</taxon>
        <taxon>Eurotiomycetidae</taxon>
        <taxon>Eurotiales</taxon>
        <taxon>Trichocomaceae</taxon>
        <taxon>Talaromyces</taxon>
        <taxon>Talaromyces sect. Talaromyces</taxon>
    </lineage>
</organism>
<dbReference type="SMART" id="SM00829">
    <property type="entry name" value="PKS_ER"/>
    <property type="match status" value="1"/>
</dbReference>
<feature type="region of interest" description="C-terminal hotdog fold" evidence="9">
    <location>
        <begin position="1055"/>
        <end position="1204"/>
    </location>
</feature>
<dbReference type="SUPFAM" id="SSF51735">
    <property type="entry name" value="NAD(P)-binding Rossmann-fold domains"/>
    <property type="match status" value="2"/>
</dbReference>
<dbReference type="InterPro" id="IPR011032">
    <property type="entry name" value="GroES-like_sf"/>
</dbReference>
<keyword evidence="7" id="KW-0511">Multifunctional enzyme</keyword>
<dbReference type="Pfam" id="PF02801">
    <property type="entry name" value="Ketoacyl-synt_C"/>
    <property type="match status" value="1"/>
</dbReference>
<dbReference type="InterPro" id="IPR057326">
    <property type="entry name" value="KR_dom"/>
</dbReference>
<dbReference type="InterPro" id="IPR050091">
    <property type="entry name" value="PKS_NRPS_Biosynth_Enz"/>
</dbReference>
<dbReference type="PROSITE" id="PS50075">
    <property type="entry name" value="CARRIER"/>
    <property type="match status" value="1"/>
</dbReference>
<dbReference type="PROSITE" id="PS00606">
    <property type="entry name" value="KS3_1"/>
    <property type="match status" value="1"/>
</dbReference>
<dbReference type="CDD" id="cd02440">
    <property type="entry name" value="AdoMet_MTases"/>
    <property type="match status" value="1"/>
</dbReference>
<dbReference type="SUPFAM" id="SSF50129">
    <property type="entry name" value="GroES-like"/>
    <property type="match status" value="1"/>
</dbReference>
<dbReference type="SUPFAM" id="SSF47336">
    <property type="entry name" value="ACP-like"/>
    <property type="match status" value="1"/>
</dbReference>
<dbReference type="InterPro" id="IPR020841">
    <property type="entry name" value="PKS_Beta-ketoAc_synthase_dom"/>
</dbReference>
<dbReference type="InterPro" id="IPR013968">
    <property type="entry name" value="PKS_KR"/>
</dbReference>
<dbReference type="Pfam" id="PF16197">
    <property type="entry name" value="KAsynt_C_assoc"/>
    <property type="match status" value="1"/>
</dbReference>
<dbReference type="PANTHER" id="PTHR43775">
    <property type="entry name" value="FATTY ACID SYNTHASE"/>
    <property type="match status" value="1"/>
</dbReference>
<evidence type="ECO:0000256" key="9">
    <source>
        <dbReference type="PROSITE-ProRule" id="PRU01363"/>
    </source>
</evidence>
<dbReference type="InterPro" id="IPR014030">
    <property type="entry name" value="Ketoacyl_synth_N"/>
</dbReference>
<dbReference type="STRING" id="1196081.A0A364KR72"/>
<dbReference type="InterPro" id="IPR016035">
    <property type="entry name" value="Acyl_Trfase/lysoPLipase"/>
</dbReference>
<dbReference type="InterPro" id="IPR020807">
    <property type="entry name" value="PKS_DH"/>
</dbReference>
<dbReference type="PROSITE" id="PS00012">
    <property type="entry name" value="PHOSPHOPANTETHEINE"/>
    <property type="match status" value="1"/>
</dbReference>
<dbReference type="GO" id="GO:0008168">
    <property type="term" value="F:methyltransferase activity"/>
    <property type="evidence" value="ECO:0007669"/>
    <property type="project" value="UniProtKB-KW"/>
</dbReference>
<gene>
    <name evidence="14" type="ORF">BHQ10_002023</name>
</gene>
<accession>A0A364KR72</accession>
<dbReference type="GeneID" id="63791240"/>
<dbReference type="Proteomes" id="UP000249363">
    <property type="component" value="Unassembled WGS sequence"/>
</dbReference>
<dbReference type="SUPFAM" id="SSF52151">
    <property type="entry name" value="FabD/lysophospholipase-like"/>
    <property type="match status" value="1"/>
</dbReference>
<dbReference type="InterPro" id="IPR018201">
    <property type="entry name" value="Ketoacyl_synth_AS"/>
</dbReference>
<dbReference type="Gene3D" id="3.40.366.10">
    <property type="entry name" value="Malonyl-Coenzyme A Acyl Carrier Protein, domain 2"/>
    <property type="match status" value="1"/>
</dbReference>
<dbReference type="Pfam" id="PF08659">
    <property type="entry name" value="KR"/>
    <property type="match status" value="1"/>
</dbReference>
<evidence type="ECO:0000259" key="13">
    <source>
        <dbReference type="PROSITE" id="PS52019"/>
    </source>
</evidence>
<dbReference type="SMART" id="SM00825">
    <property type="entry name" value="PKS_KS"/>
    <property type="match status" value="1"/>
</dbReference>
<dbReference type="SMART" id="SM00822">
    <property type="entry name" value="PKS_KR"/>
    <property type="match status" value="1"/>
</dbReference>
<dbReference type="InterPro" id="IPR029063">
    <property type="entry name" value="SAM-dependent_MTases_sf"/>
</dbReference>
<dbReference type="Gene3D" id="3.90.180.10">
    <property type="entry name" value="Medium-chain alcohol dehydrogenases, catalytic domain"/>
    <property type="match status" value="1"/>
</dbReference>
<evidence type="ECO:0000256" key="3">
    <source>
        <dbReference type="ARBA" id="ARBA00022553"/>
    </source>
</evidence>
<dbReference type="SMART" id="SM00823">
    <property type="entry name" value="PKS_PP"/>
    <property type="match status" value="1"/>
</dbReference>
<dbReference type="Pfam" id="PF14765">
    <property type="entry name" value="PS-DH"/>
    <property type="match status" value="1"/>
</dbReference>
<evidence type="ECO:0000256" key="7">
    <source>
        <dbReference type="ARBA" id="ARBA00023268"/>
    </source>
</evidence>
<feature type="domain" description="PKS/mFAS DH" evidence="13">
    <location>
        <begin position="916"/>
        <end position="1204"/>
    </location>
</feature>
<dbReference type="Gene3D" id="1.10.1200.10">
    <property type="entry name" value="ACP-like"/>
    <property type="match status" value="1"/>
</dbReference>
<dbReference type="InterPro" id="IPR049900">
    <property type="entry name" value="PKS_mFAS_DH"/>
</dbReference>
<dbReference type="PROSITE" id="PS52004">
    <property type="entry name" value="KS3_2"/>
    <property type="match status" value="1"/>
</dbReference>
<evidence type="ECO:0000259" key="12">
    <source>
        <dbReference type="PROSITE" id="PS52004"/>
    </source>
</evidence>
<dbReference type="Pfam" id="PF00107">
    <property type="entry name" value="ADH_zinc_N"/>
    <property type="match status" value="1"/>
</dbReference>
<protein>
    <submittedName>
        <fullName evidence="14">Uncharacterized protein</fullName>
    </submittedName>
</protein>
<dbReference type="PROSITE" id="PS52019">
    <property type="entry name" value="PKS_MFAS_DH"/>
    <property type="match status" value="1"/>
</dbReference>
<evidence type="ECO:0000256" key="8">
    <source>
        <dbReference type="ARBA" id="ARBA00023315"/>
    </source>
</evidence>
<dbReference type="InterPro" id="IPR020806">
    <property type="entry name" value="PKS_PP-bd"/>
</dbReference>
<dbReference type="GO" id="GO:0006633">
    <property type="term" value="P:fatty acid biosynthetic process"/>
    <property type="evidence" value="ECO:0007669"/>
    <property type="project" value="InterPro"/>
</dbReference>
<evidence type="ECO:0000313" key="14">
    <source>
        <dbReference type="EMBL" id="RAO66011.1"/>
    </source>
</evidence>
<dbReference type="RefSeq" id="XP_040730528.1">
    <property type="nucleotide sequence ID" value="XM_040874124.1"/>
</dbReference>
<proteinExistence type="predicted"/>